<dbReference type="RefSeq" id="XP_033379809.1">
    <property type="nucleotide sequence ID" value="XM_033522725.1"/>
</dbReference>
<dbReference type="SMART" id="SM00382">
    <property type="entry name" value="AAA"/>
    <property type="match status" value="1"/>
</dbReference>
<dbReference type="OrthoDB" id="9996895at2759"/>
<name>A0A6A5XEX3_9PLEO</name>
<feature type="compositionally biased region" description="Polar residues" evidence="1">
    <location>
        <begin position="220"/>
        <end position="231"/>
    </location>
</feature>
<feature type="region of interest" description="Disordered" evidence="1">
    <location>
        <begin position="278"/>
        <end position="338"/>
    </location>
</feature>
<organism evidence="3 4">
    <name type="scientific">Aaosphaeria arxii CBS 175.79</name>
    <dbReference type="NCBI Taxonomy" id="1450172"/>
    <lineage>
        <taxon>Eukaryota</taxon>
        <taxon>Fungi</taxon>
        <taxon>Dikarya</taxon>
        <taxon>Ascomycota</taxon>
        <taxon>Pezizomycotina</taxon>
        <taxon>Dothideomycetes</taxon>
        <taxon>Pleosporomycetidae</taxon>
        <taxon>Pleosporales</taxon>
        <taxon>Pleosporales incertae sedis</taxon>
        <taxon>Aaosphaeria</taxon>
    </lineage>
</organism>
<keyword evidence="3" id="KW-0378">Hydrolase</keyword>
<reference evidence="3" key="1">
    <citation type="journal article" date="2020" name="Stud. Mycol.">
        <title>101 Dothideomycetes genomes: a test case for predicting lifestyles and emergence of pathogens.</title>
        <authorList>
            <person name="Haridas S."/>
            <person name="Albert R."/>
            <person name="Binder M."/>
            <person name="Bloem J."/>
            <person name="Labutti K."/>
            <person name="Salamov A."/>
            <person name="Andreopoulos B."/>
            <person name="Baker S."/>
            <person name="Barry K."/>
            <person name="Bills G."/>
            <person name="Bluhm B."/>
            <person name="Cannon C."/>
            <person name="Castanera R."/>
            <person name="Culley D."/>
            <person name="Daum C."/>
            <person name="Ezra D."/>
            <person name="Gonzalez J."/>
            <person name="Henrissat B."/>
            <person name="Kuo A."/>
            <person name="Liang C."/>
            <person name="Lipzen A."/>
            <person name="Lutzoni F."/>
            <person name="Magnuson J."/>
            <person name="Mondo S."/>
            <person name="Nolan M."/>
            <person name="Ohm R."/>
            <person name="Pangilinan J."/>
            <person name="Park H.-J."/>
            <person name="Ramirez L."/>
            <person name="Alfaro M."/>
            <person name="Sun H."/>
            <person name="Tritt A."/>
            <person name="Yoshinaga Y."/>
            <person name="Zwiers L.-H."/>
            <person name="Turgeon B."/>
            <person name="Goodwin S."/>
            <person name="Spatafora J."/>
            <person name="Crous P."/>
            <person name="Grigoriev I."/>
        </authorList>
    </citation>
    <scope>NUCLEOTIDE SEQUENCE</scope>
    <source>
        <strain evidence="3">CBS 175.79</strain>
    </source>
</reference>
<feature type="compositionally biased region" description="Polar residues" evidence="1">
    <location>
        <begin position="150"/>
        <end position="161"/>
    </location>
</feature>
<feature type="domain" description="AAA+ ATPase" evidence="2">
    <location>
        <begin position="618"/>
        <end position="814"/>
    </location>
</feature>
<sequence length="1214" mass="134235">MAMTAVRTVMHLEEKKSIHPFFTKPQGEPLSEQPKDANESPSSTAIETSNYEQPAADANNLKPRKKRSRNSGGTSLHKTNDSNGGNQTSLEQFTSGTQNGKLAIHPGQQLQEDRLPPIQAETNEERRKRRKTASPGPSDTQHDGTHERASSCQPEQIQHENAANIESKIDANSDAVAVQGILSDLSGEKAEHNADATAVTPTKSQKRVLKVTKKGKLLSSPPTKSTPEQGNSPKRRRTRKTSKPKPPSTITIITYGGSDVTNRQLLGEKIDLILNGKKTVKSSPSSTSKATIKPKGPPKATHPFFLGKSAPVKDPDPSSDLKTIIPSPPPKGPRKTAVTPGKLRAEGYSLQSARHVPSFGPIAGDSHVPKFAGMKEALWPSKDTAHVRSIDDLEHSQIPRPECLETLRKGRKLKSHISNIAPAEDLISRLGCELRSILVDAKGSDILNQTKQHGHVRLPTRLLTTGVNIQERLCEELKTAPTNRFLNHHFNSIEHTLTPFDKGECEQQSWVQKYAPCSATQVLQAGKEAIVLRDWLRSLTVMSVESGKDAKEANTATVELRRHPKKKRKKAENDFIVDDFEDFAAEDMIEISDGEDYGGHSRPISQGKSVKQPQFTRDKNVVIISGPHGCGKSATVHAVAKELGFEVFEINSGSRRSGKDIQDRVGDMTANHLVNHKRQDGAPKQQTATADDTDAERNALALQNDIDSGRQGTMTSFFKGNPQIGVKLKSTVDKHKKRDSQAQTTLLPPKSQKQSLILFEEADVLFEEDQQFWAQVIKLASQSKRPIIITCNEEAQIPIYDLPLGAILRLSQPPSDLATDYMLTLAAKEGHIVKRQAISDLYRCKRQDLRASITELDFWCQMSVGDRKGGLEWIYQRWPPGKDIDEDGRPLRVASKDTYQAGMGWLSYDLMLSSDDIGFSVEEELLKEAWEDWGLSPEWRTASGPTAPMTTEISHLDELAQLDAMLESCSAADVYCRVGLPSYEQVIDEPINTSESRLWEKERASYTIDASLLQCDQANDYAAFDTRIFIQSRLAIQSLRGSKSQAVTDSEFNFNAAIAHHVQTSENTTSLDRSNFSQAFDILAESSPTTTSSYQLIASSFDRTFRIMAEDLAPFVRCIVAHELRSEGERVRRSNLLSEGGRSKRQRTTKASRTALEGGTRETKRRERWFDQDLNRSLVMGTAGQSWSGLGAIGEVSELEYSTSTPASVTSTPE</sequence>
<dbReference type="PANTHER" id="PTHR23389:SF21">
    <property type="entry name" value="ATPASE FAMILY AAA DOMAIN-CONTAINING PROTEIN 5"/>
    <property type="match status" value="1"/>
</dbReference>
<feature type="compositionally biased region" description="Basic and acidic residues" evidence="1">
    <location>
        <begin position="140"/>
        <end position="149"/>
    </location>
</feature>
<feature type="compositionally biased region" description="Polar residues" evidence="1">
    <location>
        <begin position="70"/>
        <end position="100"/>
    </location>
</feature>
<proteinExistence type="predicted"/>
<protein>
    <submittedName>
        <fullName evidence="3">P-loop containing nucleoside triphosphate hydrolase protein</fullName>
    </submittedName>
</protein>
<evidence type="ECO:0000313" key="3">
    <source>
        <dbReference type="EMBL" id="KAF2011470.1"/>
    </source>
</evidence>
<evidence type="ECO:0000256" key="1">
    <source>
        <dbReference type="SAM" id="MobiDB-lite"/>
    </source>
</evidence>
<dbReference type="GO" id="GO:0016887">
    <property type="term" value="F:ATP hydrolysis activity"/>
    <property type="evidence" value="ECO:0007669"/>
    <property type="project" value="InterPro"/>
</dbReference>
<feature type="compositionally biased region" description="Basic residues" evidence="1">
    <location>
        <begin position="204"/>
        <end position="216"/>
    </location>
</feature>
<dbReference type="EMBL" id="ML978074">
    <property type="protein sequence ID" value="KAF2011470.1"/>
    <property type="molecule type" value="Genomic_DNA"/>
</dbReference>
<dbReference type="InterPro" id="IPR003593">
    <property type="entry name" value="AAA+_ATPase"/>
</dbReference>
<evidence type="ECO:0000259" key="2">
    <source>
        <dbReference type="SMART" id="SM00382"/>
    </source>
</evidence>
<feature type="region of interest" description="Disordered" evidence="1">
    <location>
        <begin position="1"/>
        <end position="168"/>
    </location>
</feature>
<gene>
    <name evidence="3" type="ORF">BU24DRAFT_281789</name>
</gene>
<dbReference type="GeneID" id="54280122"/>
<dbReference type="InterPro" id="IPR003959">
    <property type="entry name" value="ATPase_AAA_core"/>
</dbReference>
<dbReference type="GO" id="GO:0005634">
    <property type="term" value="C:nucleus"/>
    <property type="evidence" value="ECO:0007669"/>
    <property type="project" value="TreeGrafter"/>
</dbReference>
<dbReference type="SUPFAM" id="SSF52540">
    <property type="entry name" value="P-loop containing nucleoside triphosphate hydrolases"/>
    <property type="match status" value="1"/>
</dbReference>
<keyword evidence="4" id="KW-1185">Reference proteome</keyword>
<dbReference type="PANTHER" id="PTHR23389">
    <property type="entry name" value="CHROMOSOME TRANSMISSION FIDELITY FACTOR 18"/>
    <property type="match status" value="1"/>
</dbReference>
<feature type="compositionally biased region" description="Low complexity" evidence="1">
    <location>
        <begin position="281"/>
        <end position="294"/>
    </location>
</feature>
<feature type="compositionally biased region" description="Polar residues" evidence="1">
    <location>
        <begin position="39"/>
        <end position="52"/>
    </location>
</feature>
<dbReference type="Gene3D" id="3.40.50.300">
    <property type="entry name" value="P-loop containing nucleotide triphosphate hydrolases"/>
    <property type="match status" value="1"/>
</dbReference>
<feature type="region of interest" description="Disordered" evidence="1">
    <location>
        <begin position="187"/>
        <end position="255"/>
    </location>
</feature>
<dbReference type="GO" id="GO:0003677">
    <property type="term" value="F:DNA binding"/>
    <property type="evidence" value="ECO:0007669"/>
    <property type="project" value="TreeGrafter"/>
</dbReference>
<dbReference type="AlphaFoldDB" id="A0A6A5XEX3"/>
<dbReference type="GO" id="GO:0005524">
    <property type="term" value="F:ATP binding"/>
    <property type="evidence" value="ECO:0007669"/>
    <property type="project" value="InterPro"/>
</dbReference>
<feature type="region of interest" description="Disordered" evidence="1">
    <location>
        <begin position="1130"/>
        <end position="1164"/>
    </location>
</feature>
<dbReference type="InterPro" id="IPR027417">
    <property type="entry name" value="P-loop_NTPase"/>
</dbReference>
<accession>A0A6A5XEX3</accession>
<dbReference type="Proteomes" id="UP000799778">
    <property type="component" value="Unassembled WGS sequence"/>
</dbReference>
<evidence type="ECO:0000313" key="4">
    <source>
        <dbReference type="Proteomes" id="UP000799778"/>
    </source>
</evidence>
<feature type="compositionally biased region" description="Basic residues" evidence="1">
    <location>
        <begin position="233"/>
        <end position="243"/>
    </location>
</feature>
<dbReference type="Pfam" id="PF00004">
    <property type="entry name" value="AAA"/>
    <property type="match status" value="1"/>
</dbReference>